<dbReference type="PROSITE" id="PS50092">
    <property type="entry name" value="TSP1"/>
    <property type="match status" value="2"/>
</dbReference>
<evidence type="ECO:0000256" key="5">
    <source>
        <dbReference type="SAM" id="MobiDB-lite"/>
    </source>
</evidence>
<evidence type="ECO:0000313" key="11">
    <source>
        <dbReference type="RefSeq" id="XP_006818865.1"/>
    </source>
</evidence>
<feature type="region of interest" description="Disordered" evidence="5">
    <location>
        <begin position="58"/>
        <end position="84"/>
    </location>
</feature>
<feature type="domain" description="EGF-like" evidence="8">
    <location>
        <begin position="976"/>
        <end position="1008"/>
    </location>
</feature>
<dbReference type="RefSeq" id="XP_006818865.1">
    <property type="nucleotide sequence ID" value="XM_006818802.1"/>
</dbReference>
<reference evidence="11" key="1">
    <citation type="submission" date="2025-08" db="UniProtKB">
        <authorList>
            <consortium name="RefSeq"/>
        </authorList>
    </citation>
    <scope>IDENTIFICATION</scope>
    <source>
        <tissue evidence="11">Testes</tissue>
    </source>
</reference>
<feature type="signal peptide" evidence="7">
    <location>
        <begin position="1"/>
        <end position="22"/>
    </location>
</feature>
<gene>
    <name evidence="11" type="primary">LOC102810249</name>
</gene>
<keyword evidence="4" id="KW-0245">EGF-like domain</keyword>
<dbReference type="Gene3D" id="2.20.100.10">
    <property type="entry name" value="Thrombospondin type-1 (TSP1) repeat"/>
    <property type="match status" value="2"/>
</dbReference>
<keyword evidence="1 7" id="KW-0732">Signal</keyword>
<feature type="disulfide bond" evidence="4">
    <location>
        <begin position="980"/>
        <end position="990"/>
    </location>
</feature>
<dbReference type="PROSITE" id="PS51233">
    <property type="entry name" value="VWFD"/>
    <property type="match status" value="1"/>
</dbReference>
<protein>
    <submittedName>
        <fullName evidence="11">von Willebrand factor D and EGF domain-containing protein-like</fullName>
    </submittedName>
</protein>
<proteinExistence type="predicted"/>
<comment type="caution">
    <text evidence="4">Lacks conserved residue(s) required for the propagation of feature annotation.</text>
</comment>
<organism evidence="10 11">
    <name type="scientific">Saccoglossus kowalevskii</name>
    <name type="common">Acorn worm</name>
    <dbReference type="NCBI Taxonomy" id="10224"/>
    <lineage>
        <taxon>Eukaryota</taxon>
        <taxon>Metazoa</taxon>
        <taxon>Hemichordata</taxon>
        <taxon>Enteropneusta</taxon>
        <taxon>Harrimaniidae</taxon>
        <taxon>Saccoglossus</taxon>
    </lineage>
</organism>
<dbReference type="InterPro" id="IPR000742">
    <property type="entry name" value="EGF"/>
</dbReference>
<dbReference type="InterPro" id="IPR001846">
    <property type="entry name" value="VWF_type-D"/>
</dbReference>
<dbReference type="PANTHER" id="PTHR14949">
    <property type="entry name" value="EGF-LIKE-DOMAIN, MULTIPLE 7, 8"/>
    <property type="match status" value="1"/>
</dbReference>
<feature type="domain" description="VWFD" evidence="9">
    <location>
        <begin position="593"/>
        <end position="778"/>
    </location>
</feature>
<dbReference type="PROSITE" id="PS50026">
    <property type="entry name" value="EGF_3"/>
    <property type="match status" value="1"/>
</dbReference>
<keyword evidence="10" id="KW-1185">Reference proteome</keyword>
<keyword evidence="2" id="KW-0106">Calcium</keyword>
<keyword evidence="6" id="KW-1133">Transmembrane helix</keyword>
<feature type="transmembrane region" description="Helical" evidence="6">
    <location>
        <begin position="1189"/>
        <end position="1211"/>
    </location>
</feature>
<evidence type="ECO:0000256" key="4">
    <source>
        <dbReference type="PROSITE-ProRule" id="PRU00076"/>
    </source>
</evidence>
<dbReference type="Proteomes" id="UP000694865">
    <property type="component" value="Unplaced"/>
</dbReference>
<keyword evidence="6" id="KW-0472">Membrane</keyword>
<dbReference type="SMART" id="SM00209">
    <property type="entry name" value="TSP1"/>
    <property type="match status" value="2"/>
</dbReference>
<dbReference type="Pfam" id="PF00094">
    <property type="entry name" value="VWD"/>
    <property type="match status" value="1"/>
</dbReference>
<evidence type="ECO:0000256" key="2">
    <source>
        <dbReference type="ARBA" id="ARBA00022837"/>
    </source>
</evidence>
<keyword evidence="3 4" id="KW-1015">Disulfide bond</keyword>
<accession>A0ABM0MFS4</accession>
<dbReference type="PROSITE" id="PS01186">
    <property type="entry name" value="EGF_2"/>
    <property type="match status" value="1"/>
</dbReference>
<name>A0ABM0MFS4_SACKO</name>
<dbReference type="Pfam" id="PF26129">
    <property type="entry name" value="Vwde"/>
    <property type="match status" value="1"/>
</dbReference>
<evidence type="ECO:0000313" key="10">
    <source>
        <dbReference type="Proteomes" id="UP000694865"/>
    </source>
</evidence>
<dbReference type="PANTHER" id="PTHR14949:SF51">
    <property type="entry name" value="VON WILLEBRAND FACTOR D AND EGF DOMAIN-CONTAINING PROTEIN"/>
    <property type="match status" value="1"/>
</dbReference>
<feature type="disulfide bond" evidence="4">
    <location>
        <begin position="998"/>
        <end position="1007"/>
    </location>
</feature>
<evidence type="ECO:0000256" key="7">
    <source>
        <dbReference type="SAM" id="SignalP"/>
    </source>
</evidence>
<dbReference type="GeneID" id="102810249"/>
<dbReference type="SUPFAM" id="SSF82895">
    <property type="entry name" value="TSP-1 type 1 repeat"/>
    <property type="match status" value="2"/>
</dbReference>
<dbReference type="InterPro" id="IPR050969">
    <property type="entry name" value="Dev_Signal_Modulators"/>
</dbReference>
<dbReference type="Pfam" id="PF00090">
    <property type="entry name" value="TSP_1"/>
    <property type="match status" value="2"/>
</dbReference>
<sequence>MDLRMCTFLLVIIICITMETDSWRRRRRRRCSPVNCEWGQWSSWSDCTYPCGTDGTQTRTRSKDKDASCGGSSCSGSSTETRSCNVPGCNGNGTPLTNSCECNAGWDGRCCGSCVLINCTLSEWSDWSHCSPPCGLRSEKKRTRTELFSSHCGGSECTEPLEETTPCEDEITCYGRGEPLQIGFGCSCNIGFYGDCCLLTEAEEDPCFNYVPIDEPARSINYHVDSSDPGLICDDNFPWQWYRFVSGAGGEMTNIDDLPNYSCGTEIPLYMDGTHPVGNQTEWRIACGNFLGTRCFTKYPMQVKNCGDYFVYKLGSVECTRAYCAGTELQCKEGQTSPNGFTPGCSDTYPMLVSEPVVSISMEEQNYPELGDVNLMTPIFHCEFTPTTYENVTSLFTINWYADNELVQVENLVIEKGETRNVKLTLDDFDHPSPSVDGLYSIGQTIKCGVVSKFVDEDTISPEKWDSYFAGIKIFDTVVYLEENSEPYSINFSSSIPIVCDRDADYCYTRVGVHTSIENKLIYNIQDCYVELTNDYIVGTIETIDIVCHPNEPAYEAGVYILAFDTFDSSNPSYYVGYAPGEVTVHVNKQHAGQCRATGDPHYTTFDGTYYDWYGVDDYVMVKEKEGFEMFNFTVEVRLKKCNHGNSNNPSCNCAVAVREGNDVAIVDSCDGPMKYYVHRDHVYCNPAFTVSISPNGKEVWVHTGSGQLVRYVDGSYPDVYIDFNGALFERVEGLCGSFDENKNNDLDYIDPATGDVISNNNADDFAKSYELDKGTSLFYKENMPIANPNLPSSYPTCQCLAEDPESPESGSIIVCGSYSDGIKGYDDGTEHFSCEDMHQEVFSSGMPKTYNDDYVVYESIFSHHSSDLSINDFNADSLTWPTPSGITEDEAMRACYDAVHQSNIIEYCEQVESIADDIDNALADCKFDVQAMDDLSATSNARSVVESSCLSVVYKNTSLWVANDEGELAPPESVVGATCPGHCSGHGNCSMEGVCICEEGFTSVDCSIDIGKPPRVYEVYGGNICDIRSRPCARISVAASGIFDSGYLTCHIYELDYISGIGIWTDTGVVATTLADFMSAYQMNCYLPLTYARISLDSRTDPSASPIHAFNISVSNDGVTESSMLPIVVYDSVCVNCSEDGTCVQRAIASTMKTTPSLSTPVTTPGIVGNLTTPRMVGIEPSDTGNSWVWIVIVICVCIAITVVVTVVVWKKVTKKNKVAPAIKLGDVNSTTTVEPTENYK</sequence>
<keyword evidence="6" id="KW-0812">Transmembrane</keyword>
<feature type="chain" id="PRO_5045703578" evidence="7">
    <location>
        <begin position="23"/>
        <end position="1242"/>
    </location>
</feature>
<dbReference type="InterPro" id="IPR058727">
    <property type="entry name" value="Helical_Vwde"/>
</dbReference>
<evidence type="ECO:0000256" key="6">
    <source>
        <dbReference type="SAM" id="Phobius"/>
    </source>
</evidence>
<dbReference type="Gene3D" id="2.60.120.260">
    <property type="entry name" value="Galactose-binding domain-like"/>
    <property type="match status" value="1"/>
</dbReference>
<evidence type="ECO:0000259" key="8">
    <source>
        <dbReference type="PROSITE" id="PS50026"/>
    </source>
</evidence>
<dbReference type="SMART" id="SM00216">
    <property type="entry name" value="VWD"/>
    <property type="match status" value="1"/>
</dbReference>
<feature type="compositionally biased region" description="Low complexity" evidence="5">
    <location>
        <begin position="68"/>
        <end position="78"/>
    </location>
</feature>
<evidence type="ECO:0000259" key="9">
    <source>
        <dbReference type="PROSITE" id="PS51233"/>
    </source>
</evidence>
<dbReference type="InterPro" id="IPR036383">
    <property type="entry name" value="TSP1_rpt_sf"/>
</dbReference>
<dbReference type="InterPro" id="IPR000884">
    <property type="entry name" value="TSP1_rpt"/>
</dbReference>
<evidence type="ECO:0000256" key="3">
    <source>
        <dbReference type="ARBA" id="ARBA00023157"/>
    </source>
</evidence>
<evidence type="ECO:0000256" key="1">
    <source>
        <dbReference type="ARBA" id="ARBA00022729"/>
    </source>
</evidence>